<feature type="binding site" evidence="20">
    <location>
        <position position="414"/>
    </location>
    <ligand>
        <name>chlorophyll a</name>
        <dbReference type="ChEBI" id="CHEBI:58416"/>
        <label>1</label>
    </ligand>
</feature>
<dbReference type="Proteomes" id="UP001187471">
    <property type="component" value="Unassembled WGS sequence"/>
</dbReference>
<dbReference type="InterPro" id="IPR001344">
    <property type="entry name" value="Chloro_AB-bd_pln"/>
</dbReference>
<feature type="binding site" evidence="20">
    <location>
        <position position="367"/>
    </location>
    <ligand>
        <name>chlorophyll a</name>
        <dbReference type="ChEBI" id="CHEBI:58416"/>
        <label>1</label>
    </ligand>
</feature>
<keyword evidence="14" id="KW-0809">Transit peptide</keyword>
<comment type="subcellular location">
    <subcellularLocation>
        <location evidence="2">Plastid</location>
        <location evidence="2">Chloroplast thylakoid membrane</location>
        <topology evidence="2">Multi-pass membrane protein</topology>
    </subcellularLocation>
</comment>
<keyword evidence="5 20" id="KW-0148">Chlorophyll</keyword>
<feature type="binding site" evidence="20">
    <location>
        <position position="416"/>
    </location>
    <ligand>
        <name>chlorophyll a</name>
        <dbReference type="ChEBI" id="CHEBI:58416"/>
        <label>1</label>
    </ligand>
</feature>
<feature type="binding site" description="axial binding residue" evidence="20">
    <location>
        <position position="375"/>
    </location>
    <ligand>
        <name>chlorophyll b</name>
        <dbReference type="ChEBI" id="CHEBI:61721"/>
        <label>1</label>
    </ligand>
    <ligandPart>
        <name>Mg</name>
        <dbReference type="ChEBI" id="CHEBI:25107"/>
    </ligandPart>
</feature>
<evidence type="ECO:0000256" key="3">
    <source>
        <dbReference type="ARBA" id="ARBA00007259"/>
    </source>
</evidence>
<evidence type="ECO:0000256" key="10">
    <source>
        <dbReference type="ARBA" id="ARBA00022692"/>
    </source>
</evidence>
<feature type="binding site" description="axial binding residue" evidence="20">
    <location>
        <position position="374"/>
    </location>
    <ligand>
        <name>chlorophyll b</name>
        <dbReference type="ChEBI" id="CHEBI:61721"/>
        <label>1</label>
    </ligand>
    <ligandPart>
        <name>Mg</name>
        <dbReference type="ChEBI" id="CHEBI:25107"/>
    </ligandPart>
</feature>
<evidence type="ECO:0000256" key="20">
    <source>
        <dbReference type="PIRSR" id="PIRSR601344-1"/>
    </source>
</evidence>
<keyword evidence="6 21" id="KW-0150">Chloroplast</keyword>
<feature type="binding site" evidence="20">
    <location>
        <position position="310"/>
    </location>
    <ligand>
        <name>chlorophyll a</name>
        <dbReference type="ChEBI" id="CHEBI:58416"/>
        <label>1</label>
    </ligand>
</feature>
<feature type="binding site" description="axial binding residue" evidence="20">
    <location>
        <position position="288"/>
    </location>
    <ligand>
        <name>chlorophyll b</name>
        <dbReference type="ChEBI" id="CHEBI:61721"/>
        <label>1</label>
    </ligand>
    <ligandPart>
        <name>Mg</name>
        <dbReference type="ChEBI" id="CHEBI:25107"/>
    </ligandPart>
</feature>
<feature type="binding site" evidence="20">
    <location>
        <position position="428"/>
    </location>
    <ligand>
        <name>chlorophyll a</name>
        <dbReference type="ChEBI" id="CHEBI:58416"/>
        <label>1</label>
    </ligand>
</feature>
<evidence type="ECO:0000256" key="21">
    <source>
        <dbReference type="RuleBase" id="RU363080"/>
    </source>
</evidence>
<evidence type="ECO:0000256" key="19">
    <source>
        <dbReference type="ARBA" id="ARBA00023276"/>
    </source>
</evidence>
<dbReference type="Gene3D" id="1.10.3460.10">
    <property type="entry name" value="Chlorophyll a/b binding protein domain"/>
    <property type="match status" value="3"/>
</dbReference>
<feature type="binding site" evidence="20">
    <location>
        <position position="332"/>
    </location>
    <ligand>
        <name>chlorophyll a</name>
        <dbReference type="ChEBI" id="CHEBI:58416"/>
        <label>1</label>
    </ligand>
</feature>
<keyword evidence="9 21" id="KW-0934">Plastid</keyword>
<dbReference type="EMBL" id="JAVXUO010000080">
    <property type="protein sequence ID" value="KAK2995638.1"/>
    <property type="molecule type" value="Genomic_DNA"/>
</dbReference>
<feature type="binding site" description="axial binding residue" evidence="20">
    <location>
        <position position="334"/>
    </location>
    <ligand>
        <name>chlorophyll b</name>
        <dbReference type="ChEBI" id="CHEBI:61721"/>
        <label>1</label>
    </ligand>
    <ligandPart>
        <name>Mg</name>
        <dbReference type="ChEBI" id="CHEBI:25107"/>
    </ligandPart>
</feature>
<protein>
    <recommendedName>
        <fullName evidence="21">Chlorophyll a-b binding protein, chloroplastic</fullName>
    </recommendedName>
</protein>
<sequence>MAATAVQQSAFAGQTALKPANELVRKAGSFGGGRITMKHMVSTAVHIILFSDYGWDTAGLSADPETFAKNRELEVIHSRWAMLGALGCVFPEILAKNGVKFGEAVWFKAGAQIFSEGGLDYLGNPNLVHAQSILAIWASQVVLMGLIEGYRVGGGPLGEGLDKLYPGGSFDPLGLADDPEAFAELKVKELKNGRLAMFSMFGFFVQAIVTGKGKPHPHKDIHISRRSLRSLMAITAIQQSAFAGQTALKSENDLLRKVGSLGSGRITMRRTVKSAPQSIWYGPDRPKYLGPFSEQTPSYLTGEFPGDYGWDTAGLSADPETFAKNRELEVIHSRWAMLGALGCVFPELLAKNGVKFGEAVWFKAGAQIFSEGLVERGPLGEGLDKIYPGGSFDPLGLADDPEAFAELKVKELKNGRLAMFSMSGFFVQAIVTGKGPIENLFDHVADPVANNAWAYATNFVPGK</sequence>
<dbReference type="GO" id="GO:0009535">
    <property type="term" value="C:chloroplast thylakoid membrane"/>
    <property type="evidence" value="ECO:0007669"/>
    <property type="project" value="UniProtKB-SubCell"/>
</dbReference>
<evidence type="ECO:0000256" key="5">
    <source>
        <dbReference type="ARBA" id="ARBA00022494"/>
    </source>
</evidence>
<dbReference type="GO" id="GO:0009522">
    <property type="term" value="C:photosystem I"/>
    <property type="evidence" value="ECO:0007669"/>
    <property type="project" value="UniProtKB-KW"/>
</dbReference>
<evidence type="ECO:0000256" key="2">
    <source>
        <dbReference type="ARBA" id="ARBA00004454"/>
    </source>
</evidence>
<evidence type="ECO:0000256" key="18">
    <source>
        <dbReference type="ARBA" id="ARBA00023136"/>
    </source>
</evidence>
<evidence type="ECO:0000313" key="22">
    <source>
        <dbReference type="EMBL" id="KAK2995638.1"/>
    </source>
</evidence>
<dbReference type="PANTHER" id="PTHR21649">
    <property type="entry name" value="CHLOROPHYLL A/B BINDING PROTEIN"/>
    <property type="match status" value="1"/>
</dbReference>
<comment type="caution">
    <text evidence="22">The sequence shown here is derived from an EMBL/GenBank/DDBJ whole genome shotgun (WGS) entry which is preliminary data.</text>
</comment>
<evidence type="ECO:0000256" key="9">
    <source>
        <dbReference type="ARBA" id="ARBA00022640"/>
    </source>
</evidence>
<feature type="binding site" evidence="20">
    <location>
        <position position="452"/>
    </location>
    <ligand>
        <name>chlorophyll a</name>
        <dbReference type="ChEBI" id="CHEBI:58416"/>
        <label>1</label>
    </ligand>
</feature>
<evidence type="ECO:0000256" key="15">
    <source>
        <dbReference type="ARBA" id="ARBA00022989"/>
    </source>
</evidence>
<evidence type="ECO:0000256" key="11">
    <source>
        <dbReference type="ARBA" id="ARBA00022723"/>
    </source>
</evidence>
<evidence type="ECO:0000256" key="16">
    <source>
        <dbReference type="ARBA" id="ARBA00022991"/>
    </source>
</evidence>
<dbReference type="GO" id="GO:0009523">
    <property type="term" value="C:photosystem II"/>
    <property type="evidence" value="ECO:0007669"/>
    <property type="project" value="UniProtKB-KW"/>
</dbReference>
<feature type="binding site" description="axial binding residue" evidence="20">
    <location>
        <position position="459"/>
    </location>
    <ligand>
        <name>chlorophyll b</name>
        <dbReference type="ChEBI" id="CHEBI:61721"/>
        <label>1</label>
    </ligand>
    <ligandPart>
        <name>Mg</name>
        <dbReference type="ChEBI" id="CHEBI:25107"/>
    </ligandPart>
</feature>
<keyword evidence="16 21" id="KW-0157">Chromophore</keyword>
<keyword evidence="11" id="KW-0479">Metal-binding</keyword>
<feature type="binding site" description="axial binding residue" evidence="20">
    <location>
        <position position="379"/>
    </location>
    <ligand>
        <name>chlorophyll b</name>
        <dbReference type="ChEBI" id="CHEBI:61721"/>
        <label>1</label>
    </ligand>
    <ligandPart>
        <name>Mg</name>
        <dbReference type="ChEBI" id="CHEBI:25107"/>
    </ligandPart>
</feature>
<evidence type="ECO:0000256" key="17">
    <source>
        <dbReference type="ARBA" id="ARBA00023078"/>
    </source>
</evidence>
<organism evidence="22 23">
    <name type="scientific">Escallonia rubra</name>
    <dbReference type="NCBI Taxonomy" id="112253"/>
    <lineage>
        <taxon>Eukaryota</taxon>
        <taxon>Viridiplantae</taxon>
        <taxon>Streptophyta</taxon>
        <taxon>Embryophyta</taxon>
        <taxon>Tracheophyta</taxon>
        <taxon>Spermatophyta</taxon>
        <taxon>Magnoliopsida</taxon>
        <taxon>eudicotyledons</taxon>
        <taxon>Gunneridae</taxon>
        <taxon>Pentapetalae</taxon>
        <taxon>asterids</taxon>
        <taxon>campanulids</taxon>
        <taxon>Escalloniales</taxon>
        <taxon>Escalloniaceae</taxon>
        <taxon>Escallonia</taxon>
    </lineage>
</organism>
<feature type="binding site" evidence="20">
    <location>
        <position position="316"/>
    </location>
    <ligand>
        <name>chlorophyll a</name>
        <dbReference type="ChEBI" id="CHEBI:58416"/>
        <label>1</label>
    </ligand>
</feature>
<comment type="subunit">
    <text evidence="4">The LHC complex consists of chlorophyll a-b binding proteins.</text>
</comment>
<keyword evidence="17 21" id="KW-0793">Thylakoid</keyword>
<comment type="similarity">
    <text evidence="3 21">Belongs to the light-harvesting chlorophyll a/b-binding (LHC) protein family.</text>
</comment>
<feature type="binding site" evidence="20">
    <location>
        <position position="329"/>
    </location>
    <ligand>
        <name>chlorophyll a</name>
        <dbReference type="ChEBI" id="CHEBI:58416"/>
        <label>1</label>
    </ligand>
</feature>
<evidence type="ECO:0000256" key="4">
    <source>
        <dbReference type="ARBA" id="ARBA00011769"/>
    </source>
</evidence>
<evidence type="ECO:0000313" key="23">
    <source>
        <dbReference type="Proteomes" id="UP001187471"/>
    </source>
</evidence>
<evidence type="ECO:0000256" key="12">
    <source>
        <dbReference type="ARBA" id="ARBA00022836"/>
    </source>
</evidence>
<dbReference type="Pfam" id="PF00504">
    <property type="entry name" value="Chloroa_b-bind"/>
    <property type="match status" value="2"/>
</dbReference>
<feature type="binding site" evidence="20">
    <location>
        <position position="443"/>
    </location>
    <ligand>
        <name>chlorophyll a</name>
        <dbReference type="ChEBI" id="CHEBI:58416"/>
        <label>1</label>
    </ligand>
</feature>
<dbReference type="InterPro" id="IPR022796">
    <property type="entry name" value="Chloroa_b-bind"/>
</dbReference>
<comment type="function">
    <text evidence="1 21">The light-harvesting complex (LHC) functions as a light receptor, it captures and delivers excitation energy to photosystems with which it is closely associated.</text>
</comment>
<feature type="binding site" evidence="20">
    <location>
        <position position="411"/>
    </location>
    <ligand>
        <name>chlorophyll a</name>
        <dbReference type="ChEBI" id="CHEBI:58416"/>
        <label>1</label>
    </ligand>
</feature>
<dbReference type="GO" id="GO:0046872">
    <property type="term" value="F:metal ion binding"/>
    <property type="evidence" value="ECO:0007669"/>
    <property type="project" value="UniProtKB-KW"/>
</dbReference>
<accession>A0AA88UVK0</accession>
<keyword evidence="15" id="KW-1133">Transmembrane helix</keyword>
<keyword evidence="18" id="KW-0472">Membrane</keyword>
<evidence type="ECO:0000256" key="13">
    <source>
        <dbReference type="ARBA" id="ARBA00022842"/>
    </source>
</evidence>
<evidence type="ECO:0000256" key="1">
    <source>
        <dbReference type="ARBA" id="ARBA00003803"/>
    </source>
</evidence>
<keyword evidence="13" id="KW-0460">Magnesium</keyword>
<dbReference type="FunFam" id="1.10.3460.10:FF:000021">
    <property type="entry name" value="Chlorophyll a-b binding protein, chloroplastic"/>
    <property type="match status" value="1"/>
</dbReference>
<gene>
    <name evidence="22" type="ORF">RJ640_013595</name>
</gene>
<reference evidence="22" key="1">
    <citation type="submission" date="2022-12" db="EMBL/GenBank/DDBJ databases">
        <title>Draft genome assemblies for two species of Escallonia (Escalloniales).</title>
        <authorList>
            <person name="Chanderbali A."/>
            <person name="Dervinis C."/>
            <person name="Anghel I."/>
            <person name="Soltis D."/>
            <person name="Soltis P."/>
            <person name="Zapata F."/>
        </authorList>
    </citation>
    <scope>NUCLEOTIDE SEQUENCE</scope>
    <source>
        <strain evidence="22">UCBG92.1500</strain>
        <tissue evidence="22">Leaf</tissue>
    </source>
</reference>
<evidence type="ECO:0000256" key="6">
    <source>
        <dbReference type="ARBA" id="ARBA00022528"/>
    </source>
</evidence>
<evidence type="ECO:0000256" key="14">
    <source>
        <dbReference type="ARBA" id="ARBA00022946"/>
    </source>
</evidence>
<keyword evidence="10" id="KW-0812">Transmembrane</keyword>
<dbReference type="GO" id="GO:0009765">
    <property type="term" value="P:photosynthesis, light harvesting"/>
    <property type="evidence" value="ECO:0007669"/>
    <property type="project" value="InterPro"/>
</dbReference>
<keyword evidence="8" id="KW-0597">Phosphoprotein</keyword>
<name>A0AA88UVK0_9ASTE</name>
<keyword evidence="7 21" id="KW-0602">Photosynthesis</keyword>
<keyword evidence="12 21" id="KW-0603">Photosystem I</keyword>
<proteinExistence type="inferred from homology"/>
<keyword evidence="19 21" id="KW-0604">Photosystem II</keyword>
<feature type="binding site" evidence="20">
    <location>
        <position position="410"/>
    </location>
    <ligand>
        <name>chlorophyll a</name>
        <dbReference type="ChEBI" id="CHEBI:58416"/>
        <label>1</label>
    </ligand>
</feature>
<dbReference type="GO" id="GO:0016168">
    <property type="term" value="F:chlorophyll binding"/>
    <property type="evidence" value="ECO:0007669"/>
    <property type="project" value="UniProtKB-KW"/>
</dbReference>
<evidence type="ECO:0000256" key="7">
    <source>
        <dbReference type="ARBA" id="ARBA00022531"/>
    </source>
</evidence>
<keyword evidence="23" id="KW-1185">Reference proteome</keyword>
<evidence type="ECO:0000256" key="8">
    <source>
        <dbReference type="ARBA" id="ARBA00022553"/>
    </source>
</evidence>
<dbReference type="SUPFAM" id="SSF103511">
    <property type="entry name" value="Chlorophyll a-b binding protein"/>
    <property type="match status" value="2"/>
</dbReference>
<dbReference type="AlphaFoldDB" id="A0AA88UVK0"/>